<proteinExistence type="inferred from homology"/>
<evidence type="ECO:0000256" key="2">
    <source>
        <dbReference type="ARBA" id="ARBA00022801"/>
    </source>
</evidence>
<reference evidence="7" key="1">
    <citation type="journal article" date="2024" name="Gigascience">
        <title>Chromosome-level genome of the poultry shaft louse Menopon gallinae provides insight into the host-switching and adaptive evolution of parasitic lice.</title>
        <authorList>
            <person name="Xu Y."/>
            <person name="Ma L."/>
            <person name="Liu S."/>
            <person name="Liang Y."/>
            <person name="Liu Q."/>
            <person name="He Z."/>
            <person name="Tian L."/>
            <person name="Duan Y."/>
            <person name="Cai W."/>
            <person name="Li H."/>
            <person name="Song F."/>
        </authorList>
    </citation>
    <scope>NUCLEOTIDE SEQUENCE</scope>
    <source>
        <strain evidence="7">Cailab_2023a</strain>
    </source>
</reference>
<comment type="caution">
    <text evidence="7">The sequence shown here is derived from an EMBL/GenBank/DDBJ whole genome shotgun (WGS) entry which is preliminary data.</text>
</comment>
<evidence type="ECO:0000256" key="6">
    <source>
        <dbReference type="SAM" id="Phobius"/>
    </source>
</evidence>
<dbReference type="EMBL" id="JARGDH010000003">
    <property type="protein sequence ID" value="KAL0273787.1"/>
    <property type="molecule type" value="Genomic_DNA"/>
</dbReference>
<dbReference type="CDD" id="cd02430">
    <property type="entry name" value="PTH2"/>
    <property type="match status" value="1"/>
</dbReference>
<accession>A0AAW2HWI2</accession>
<feature type="transmembrane region" description="Helical" evidence="6">
    <location>
        <begin position="6"/>
        <end position="27"/>
    </location>
</feature>
<comment type="similarity">
    <text evidence="3">Belongs to the PTH2 family.</text>
</comment>
<keyword evidence="6" id="KW-0812">Transmembrane</keyword>
<keyword evidence="6" id="KW-0472">Membrane</keyword>
<dbReference type="NCBIfam" id="NF003314">
    <property type="entry name" value="PRK04322.1"/>
    <property type="match status" value="1"/>
</dbReference>
<dbReference type="FunFam" id="3.40.1490.10:FF:000001">
    <property type="entry name" value="Peptidyl-tRNA hydrolase 2"/>
    <property type="match status" value="1"/>
</dbReference>
<evidence type="ECO:0000256" key="3">
    <source>
        <dbReference type="ARBA" id="ARBA00038050"/>
    </source>
</evidence>
<dbReference type="EC" id="3.1.1.29" evidence="1"/>
<sequence length="180" mass="19433">MESIEWVRQFSFPFVTGVISGILLLLISTKLRGGSSGSSSSRNKNRSAADHSGESEFSFAENFGELKMTLVIRNDLKMGKGKAAAQCSHAAVMAHEIAATKCPSVLRDWKMNGQRKIVVKTESEGELLQLAENARKEGLVYAIVRDAGLTQIQSGTRTVLAVGPGPADVIDKITGHLKLY</sequence>
<evidence type="ECO:0000256" key="4">
    <source>
        <dbReference type="ARBA" id="ARBA00048707"/>
    </source>
</evidence>
<dbReference type="Pfam" id="PF01981">
    <property type="entry name" value="PTH2"/>
    <property type="match status" value="1"/>
</dbReference>
<dbReference type="NCBIfam" id="TIGR00283">
    <property type="entry name" value="arch_pth2"/>
    <property type="match status" value="1"/>
</dbReference>
<comment type="catalytic activity">
    <reaction evidence="4">
        <text>an N-acyl-L-alpha-aminoacyl-tRNA + H2O = an N-acyl-L-amino acid + a tRNA + H(+)</text>
        <dbReference type="Rhea" id="RHEA:54448"/>
        <dbReference type="Rhea" id="RHEA-COMP:10123"/>
        <dbReference type="Rhea" id="RHEA-COMP:13883"/>
        <dbReference type="ChEBI" id="CHEBI:15377"/>
        <dbReference type="ChEBI" id="CHEBI:15378"/>
        <dbReference type="ChEBI" id="CHEBI:59874"/>
        <dbReference type="ChEBI" id="CHEBI:78442"/>
        <dbReference type="ChEBI" id="CHEBI:138191"/>
        <dbReference type="EC" id="3.1.1.29"/>
    </reaction>
</comment>
<dbReference type="PANTHER" id="PTHR12649">
    <property type="entry name" value="PEPTIDYL-TRNA HYDROLASE 2"/>
    <property type="match status" value="1"/>
</dbReference>
<keyword evidence="2" id="KW-0378">Hydrolase</keyword>
<dbReference type="PANTHER" id="PTHR12649:SF11">
    <property type="entry name" value="PEPTIDYL-TRNA HYDROLASE 2, MITOCHONDRIAL"/>
    <property type="match status" value="1"/>
</dbReference>
<dbReference type="Gene3D" id="3.40.1490.10">
    <property type="entry name" value="Bit1"/>
    <property type="match status" value="1"/>
</dbReference>
<dbReference type="GO" id="GO:0004045">
    <property type="term" value="F:peptidyl-tRNA hydrolase activity"/>
    <property type="evidence" value="ECO:0007669"/>
    <property type="project" value="UniProtKB-EC"/>
</dbReference>
<name>A0AAW2HWI2_9NEOP</name>
<keyword evidence="6" id="KW-1133">Transmembrane helix</keyword>
<protein>
    <recommendedName>
        <fullName evidence="1">peptidyl-tRNA hydrolase</fullName>
        <ecNumber evidence="1">3.1.1.29</ecNumber>
    </recommendedName>
</protein>
<dbReference type="SUPFAM" id="SSF102462">
    <property type="entry name" value="Peptidyl-tRNA hydrolase II"/>
    <property type="match status" value="1"/>
</dbReference>
<dbReference type="InterPro" id="IPR002833">
    <property type="entry name" value="PTH2"/>
</dbReference>
<organism evidence="7">
    <name type="scientific">Menopon gallinae</name>
    <name type="common">poultry shaft louse</name>
    <dbReference type="NCBI Taxonomy" id="328185"/>
    <lineage>
        <taxon>Eukaryota</taxon>
        <taxon>Metazoa</taxon>
        <taxon>Ecdysozoa</taxon>
        <taxon>Arthropoda</taxon>
        <taxon>Hexapoda</taxon>
        <taxon>Insecta</taxon>
        <taxon>Pterygota</taxon>
        <taxon>Neoptera</taxon>
        <taxon>Paraneoptera</taxon>
        <taxon>Psocodea</taxon>
        <taxon>Troctomorpha</taxon>
        <taxon>Phthiraptera</taxon>
        <taxon>Amblycera</taxon>
        <taxon>Menoponidae</taxon>
        <taxon>Menopon</taxon>
    </lineage>
</organism>
<dbReference type="InterPro" id="IPR023476">
    <property type="entry name" value="Pep_tRNA_hydro_II_dom_sf"/>
</dbReference>
<feature type="region of interest" description="Disordered" evidence="5">
    <location>
        <begin position="32"/>
        <end position="51"/>
    </location>
</feature>
<evidence type="ECO:0000313" key="7">
    <source>
        <dbReference type="EMBL" id="KAL0273787.1"/>
    </source>
</evidence>
<evidence type="ECO:0000256" key="1">
    <source>
        <dbReference type="ARBA" id="ARBA00013260"/>
    </source>
</evidence>
<gene>
    <name evidence="7" type="ORF">PYX00_006380</name>
</gene>
<dbReference type="AlphaFoldDB" id="A0AAW2HWI2"/>
<evidence type="ECO:0000256" key="5">
    <source>
        <dbReference type="SAM" id="MobiDB-lite"/>
    </source>
</evidence>
<dbReference type="GO" id="GO:0005829">
    <property type="term" value="C:cytosol"/>
    <property type="evidence" value="ECO:0007669"/>
    <property type="project" value="TreeGrafter"/>
</dbReference>